<organism evidence="7 8">
    <name type="scientific">Lepraria neglecta</name>
    <dbReference type="NCBI Taxonomy" id="209136"/>
    <lineage>
        <taxon>Eukaryota</taxon>
        <taxon>Fungi</taxon>
        <taxon>Dikarya</taxon>
        <taxon>Ascomycota</taxon>
        <taxon>Pezizomycotina</taxon>
        <taxon>Lecanoromycetes</taxon>
        <taxon>OSLEUM clade</taxon>
        <taxon>Lecanoromycetidae</taxon>
        <taxon>Lecanorales</taxon>
        <taxon>Lecanorineae</taxon>
        <taxon>Stereocaulaceae</taxon>
        <taxon>Lepraria</taxon>
    </lineage>
</organism>
<dbReference type="InterPro" id="IPR050493">
    <property type="entry name" value="FAD-dep_Monooxygenase_BioMet"/>
</dbReference>
<keyword evidence="8" id="KW-1185">Reference proteome</keyword>
<protein>
    <recommendedName>
        <fullName evidence="6">FAD-binding domain-containing protein</fullName>
    </recommendedName>
</protein>
<evidence type="ECO:0000256" key="1">
    <source>
        <dbReference type="ARBA" id="ARBA00007992"/>
    </source>
</evidence>
<comment type="caution">
    <text evidence="7">The sequence shown here is derived from an EMBL/GenBank/DDBJ whole genome shotgun (WGS) entry which is preliminary data.</text>
</comment>
<gene>
    <name evidence="7" type="ORF">OEA41_002257</name>
</gene>
<dbReference type="Gene3D" id="3.50.50.60">
    <property type="entry name" value="FAD/NAD(P)-binding domain"/>
    <property type="match status" value="1"/>
</dbReference>
<dbReference type="InterPro" id="IPR036188">
    <property type="entry name" value="FAD/NAD-bd_sf"/>
</dbReference>
<dbReference type="GO" id="GO:0004497">
    <property type="term" value="F:monooxygenase activity"/>
    <property type="evidence" value="ECO:0007669"/>
    <property type="project" value="UniProtKB-KW"/>
</dbReference>
<keyword evidence="4" id="KW-0560">Oxidoreductase</keyword>
<proteinExistence type="inferred from homology"/>
<keyword evidence="5" id="KW-0503">Monooxygenase</keyword>
<dbReference type="InterPro" id="IPR002938">
    <property type="entry name" value="FAD-bd"/>
</dbReference>
<evidence type="ECO:0000256" key="4">
    <source>
        <dbReference type="ARBA" id="ARBA00023002"/>
    </source>
</evidence>
<name>A0AAD9ZB79_9LECA</name>
<keyword evidence="2" id="KW-0285">Flavoprotein</keyword>
<dbReference type="SUPFAM" id="SSF51905">
    <property type="entry name" value="FAD/NAD(P)-binding domain"/>
    <property type="match status" value="1"/>
</dbReference>
<evidence type="ECO:0000313" key="7">
    <source>
        <dbReference type="EMBL" id="KAK3175011.1"/>
    </source>
</evidence>
<dbReference type="PRINTS" id="PR00420">
    <property type="entry name" value="RNGMNOXGNASE"/>
</dbReference>
<keyword evidence="3" id="KW-0274">FAD</keyword>
<dbReference type="EMBL" id="JASNWA010000006">
    <property type="protein sequence ID" value="KAK3175011.1"/>
    <property type="molecule type" value="Genomic_DNA"/>
</dbReference>
<accession>A0AAD9ZB79</accession>
<dbReference type="PANTHER" id="PTHR13789">
    <property type="entry name" value="MONOOXYGENASE"/>
    <property type="match status" value="1"/>
</dbReference>
<comment type="similarity">
    <text evidence="1">Belongs to the paxM FAD-dependent monooxygenase family.</text>
</comment>
<reference evidence="7" key="1">
    <citation type="submission" date="2022-11" db="EMBL/GenBank/DDBJ databases">
        <title>Chromosomal genome sequence assembly and mating type (MAT) locus characterization of the leprose asexual lichenized fungus Lepraria neglecta (Nyl.) Erichsen.</title>
        <authorList>
            <person name="Allen J.L."/>
            <person name="Pfeffer B."/>
        </authorList>
    </citation>
    <scope>NUCLEOTIDE SEQUENCE</scope>
    <source>
        <strain evidence="7">Allen 5258</strain>
    </source>
</reference>
<evidence type="ECO:0000256" key="3">
    <source>
        <dbReference type="ARBA" id="ARBA00022827"/>
    </source>
</evidence>
<sequence>MSPIVLIIGCGVAGPVLAILLKRKGYKPIVFEKIKELGDAGASLMLMPNGLKVLGLVDLANQLLDSAPHLSEFRDQASSGAKLGVSHIPSTMLERYGQPAAGVKRTALNLALKQLLIDNGIEIHEGWKLEDIEEKEDEVIASFEGGRRAEGSFLIGSDGIKAVSRGLLMKRNGIAEGVPAYTGLTQTSGISPTPLSIEGRPSLLNIYGLGAHFITYPISNTHSSWAITLPETTEAQENWRLYKPEEIAALKNDILLEFANWSSPVPELIEGAERMLKFGLYDRKELMPEQWHSGRCVLLGDAAHPTSPHLGQGANQALEDCYHLSIRLPVVNSQSFSLSKQELTRIFQLFAEKRQPRTAALVNGARAQGSRRVVTGGAAACQERDEAVKKVWQDEEAVEAKYDHLFREPF</sequence>
<dbReference type="PANTHER" id="PTHR13789:SF309">
    <property type="entry name" value="PUTATIVE (AFU_ORTHOLOGUE AFUA_6G14510)-RELATED"/>
    <property type="match status" value="1"/>
</dbReference>
<dbReference type="AlphaFoldDB" id="A0AAD9ZB79"/>
<evidence type="ECO:0000313" key="8">
    <source>
        <dbReference type="Proteomes" id="UP001276659"/>
    </source>
</evidence>
<feature type="domain" description="FAD-binding" evidence="6">
    <location>
        <begin position="5"/>
        <end position="328"/>
    </location>
</feature>
<dbReference type="GO" id="GO:0071949">
    <property type="term" value="F:FAD binding"/>
    <property type="evidence" value="ECO:0007669"/>
    <property type="project" value="InterPro"/>
</dbReference>
<dbReference type="Pfam" id="PF01494">
    <property type="entry name" value="FAD_binding_3"/>
    <property type="match status" value="1"/>
</dbReference>
<evidence type="ECO:0000259" key="6">
    <source>
        <dbReference type="Pfam" id="PF01494"/>
    </source>
</evidence>
<evidence type="ECO:0000256" key="5">
    <source>
        <dbReference type="ARBA" id="ARBA00023033"/>
    </source>
</evidence>
<dbReference type="Proteomes" id="UP001276659">
    <property type="component" value="Unassembled WGS sequence"/>
</dbReference>
<evidence type="ECO:0000256" key="2">
    <source>
        <dbReference type="ARBA" id="ARBA00022630"/>
    </source>
</evidence>